<dbReference type="Gramene" id="KQL30213">
    <property type="protein sequence ID" value="KQL30213"/>
    <property type="gene ID" value="SETIT_019760mg"/>
</dbReference>
<organism evidence="2 3">
    <name type="scientific">Setaria italica</name>
    <name type="common">Foxtail millet</name>
    <name type="synonym">Panicum italicum</name>
    <dbReference type="NCBI Taxonomy" id="4555"/>
    <lineage>
        <taxon>Eukaryota</taxon>
        <taxon>Viridiplantae</taxon>
        <taxon>Streptophyta</taxon>
        <taxon>Embryophyta</taxon>
        <taxon>Tracheophyta</taxon>
        <taxon>Spermatophyta</taxon>
        <taxon>Magnoliopsida</taxon>
        <taxon>Liliopsida</taxon>
        <taxon>Poales</taxon>
        <taxon>Poaceae</taxon>
        <taxon>PACMAD clade</taxon>
        <taxon>Panicoideae</taxon>
        <taxon>Panicodae</taxon>
        <taxon>Paniceae</taxon>
        <taxon>Cenchrinae</taxon>
        <taxon>Setaria</taxon>
    </lineage>
</organism>
<dbReference type="PANTHER" id="PTHR33063">
    <property type="entry name" value="OS02G0583500 PROTEIN"/>
    <property type="match status" value="1"/>
</dbReference>
<dbReference type="InParanoid" id="K3YZQ0"/>
<reference evidence="2" key="2">
    <citation type="submission" date="2018-08" db="UniProtKB">
        <authorList>
            <consortium name="EnsemblPlants"/>
        </authorList>
    </citation>
    <scope>IDENTIFICATION</scope>
    <source>
        <strain evidence="2">Yugu1</strain>
    </source>
</reference>
<dbReference type="AlphaFoldDB" id="K3YZQ0"/>
<accession>K3YZQ0</accession>
<evidence type="ECO:0000313" key="2">
    <source>
        <dbReference type="EnsemblPlants" id="KQL30213"/>
    </source>
</evidence>
<name>K3YZQ0_SETIT</name>
<feature type="region of interest" description="Disordered" evidence="1">
    <location>
        <begin position="192"/>
        <end position="211"/>
    </location>
</feature>
<dbReference type="HOGENOM" id="CLU_1306695_0_0_1"/>
<dbReference type="PANTHER" id="PTHR33063:SF15">
    <property type="entry name" value="TRANSPOSASE, PTTA_EN_SPM, PLANT"/>
    <property type="match status" value="1"/>
</dbReference>
<proteinExistence type="predicted"/>
<protein>
    <submittedName>
        <fullName evidence="2">Uncharacterized protein</fullName>
    </submittedName>
</protein>
<reference evidence="3" key="1">
    <citation type="journal article" date="2012" name="Nat. Biotechnol.">
        <title>Reference genome sequence of the model plant Setaria.</title>
        <authorList>
            <person name="Bennetzen J.L."/>
            <person name="Schmutz J."/>
            <person name="Wang H."/>
            <person name="Percifield R."/>
            <person name="Hawkins J."/>
            <person name="Pontaroli A.C."/>
            <person name="Estep M."/>
            <person name="Feng L."/>
            <person name="Vaughn J.N."/>
            <person name="Grimwood J."/>
            <person name="Jenkins J."/>
            <person name="Barry K."/>
            <person name="Lindquist E."/>
            <person name="Hellsten U."/>
            <person name="Deshpande S."/>
            <person name="Wang X."/>
            <person name="Wu X."/>
            <person name="Mitros T."/>
            <person name="Triplett J."/>
            <person name="Yang X."/>
            <person name="Ye C.Y."/>
            <person name="Mauro-Herrera M."/>
            <person name="Wang L."/>
            <person name="Li P."/>
            <person name="Sharma M."/>
            <person name="Sharma R."/>
            <person name="Ronald P.C."/>
            <person name="Panaud O."/>
            <person name="Kellogg E.A."/>
            <person name="Brutnell T.P."/>
            <person name="Doust A.N."/>
            <person name="Tuskan G.A."/>
            <person name="Rokhsar D."/>
            <person name="Devos K.M."/>
        </authorList>
    </citation>
    <scope>NUCLEOTIDE SEQUENCE [LARGE SCALE GENOMIC DNA]</scope>
    <source>
        <strain evidence="3">cv. Yugu1</strain>
    </source>
</reference>
<keyword evidence="3" id="KW-1185">Reference proteome</keyword>
<dbReference type="Proteomes" id="UP000004995">
    <property type="component" value="Unassembled WGS sequence"/>
</dbReference>
<dbReference type="EnsemblPlants" id="KQL30213">
    <property type="protein sequence ID" value="KQL30213"/>
    <property type="gene ID" value="SETIT_019760mg"/>
</dbReference>
<dbReference type="EMBL" id="AGNK02000406">
    <property type="status" value="NOT_ANNOTATED_CDS"/>
    <property type="molecule type" value="Genomic_DNA"/>
</dbReference>
<evidence type="ECO:0000256" key="1">
    <source>
        <dbReference type="SAM" id="MobiDB-lite"/>
    </source>
</evidence>
<evidence type="ECO:0000313" key="3">
    <source>
        <dbReference type="Proteomes" id="UP000004995"/>
    </source>
</evidence>
<sequence>MKEEVKEEVKIQIRSMTHLRNGLNLTKRQVNMRISSHYFYLCNLSNQINDSIPVSGGRGFSKRIRAPGASTSTPPRVTRTKAKELVLAQVAQVPRDSRRLGRDLDRISRGLHTKLPIHFASEGGIISRGHIPILTRWKHYKTDNLKHLKNYIDKLAGQFDIDTTSQPRQGRYRFKKKFFNDIPANEIPTKSHVTTLNDDHQPHKERCTKKR</sequence>